<dbReference type="RefSeq" id="WP_167130313.1">
    <property type="nucleotide sequence ID" value="NZ_JAANCM010000010.1"/>
</dbReference>
<keyword evidence="3" id="KW-0804">Transcription</keyword>
<dbReference type="SMART" id="SM00342">
    <property type="entry name" value="HTH_ARAC"/>
    <property type="match status" value="1"/>
</dbReference>
<feature type="domain" description="HTH araC/xylS-type" evidence="4">
    <location>
        <begin position="228"/>
        <end position="329"/>
    </location>
</feature>
<dbReference type="PANTHER" id="PTHR46796:SF12">
    <property type="entry name" value="HTH-TYPE DNA-BINDING TRANSCRIPTIONAL ACTIVATOR EUTR"/>
    <property type="match status" value="1"/>
</dbReference>
<dbReference type="Pfam" id="PF12833">
    <property type="entry name" value="HTH_18"/>
    <property type="match status" value="1"/>
</dbReference>
<evidence type="ECO:0000313" key="6">
    <source>
        <dbReference type="Proteomes" id="UP001155840"/>
    </source>
</evidence>
<dbReference type="InterPro" id="IPR009057">
    <property type="entry name" value="Homeodomain-like_sf"/>
</dbReference>
<name>A0AA43ZIY4_9HYPH</name>
<keyword evidence="2" id="KW-0238">DNA-binding</keyword>
<evidence type="ECO:0000256" key="2">
    <source>
        <dbReference type="ARBA" id="ARBA00023125"/>
    </source>
</evidence>
<dbReference type="InterPro" id="IPR018062">
    <property type="entry name" value="HTH_AraC-typ_CS"/>
</dbReference>
<comment type="caution">
    <text evidence="5">The sequence shown here is derived from an EMBL/GenBank/DDBJ whole genome shotgun (WGS) entry which is preliminary data.</text>
</comment>
<dbReference type="EMBL" id="JAANCM010000010">
    <property type="protein sequence ID" value="NHT77813.1"/>
    <property type="molecule type" value="Genomic_DNA"/>
</dbReference>
<dbReference type="InterPro" id="IPR050204">
    <property type="entry name" value="AraC_XylS_family_regulators"/>
</dbReference>
<accession>A0AA43ZIY4</accession>
<dbReference type="PANTHER" id="PTHR46796">
    <property type="entry name" value="HTH-TYPE TRANSCRIPTIONAL ACTIVATOR RHAS-RELATED"/>
    <property type="match status" value="1"/>
</dbReference>
<evidence type="ECO:0000259" key="4">
    <source>
        <dbReference type="PROSITE" id="PS01124"/>
    </source>
</evidence>
<dbReference type="Gene3D" id="1.10.10.60">
    <property type="entry name" value="Homeodomain-like"/>
    <property type="match status" value="1"/>
</dbReference>
<sequence>MANSNSHIEPLWIPPPKVFSLQTHDRQQIDHLNDLTFLSVAFKPLRKEPFYLDAKGVHGGAITQWTTDAPFGFVSSPKVALDKVTIRFVANGGIIRRNSFAEYLGTPGKAMFVAFEEMVTEEASAGFQAFAGTIDRSALMSGHVALEGSDEFAFPCFQPVVDISGAAMRAFRHNFYLVYERLNAGVDEHDLSFPLLQEMIIYQFLAAWPRSSPLDEGNVVLRPSWQVRRALDYIDANLQRKITLAEIAVAAGIGVRSLQASFRKELGKTPIQWITERRLAGVHKELIDPPHIEASIAEVARRWGFTHLGDFSRKYRERYGDTPLKSKRGVDYPQ</sequence>
<dbReference type="SUPFAM" id="SSF46689">
    <property type="entry name" value="Homeodomain-like"/>
    <property type="match status" value="2"/>
</dbReference>
<dbReference type="InterPro" id="IPR018060">
    <property type="entry name" value="HTH_AraC"/>
</dbReference>
<dbReference type="GO" id="GO:0043565">
    <property type="term" value="F:sequence-specific DNA binding"/>
    <property type="evidence" value="ECO:0007669"/>
    <property type="project" value="InterPro"/>
</dbReference>
<protein>
    <submittedName>
        <fullName evidence="5">Helix-turn-helix transcriptional regulator</fullName>
    </submittedName>
</protein>
<dbReference type="PROSITE" id="PS00041">
    <property type="entry name" value="HTH_ARAC_FAMILY_1"/>
    <property type="match status" value="1"/>
</dbReference>
<gene>
    <name evidence="5" type="ORF">G8E10_19105</name>
</gene>
<evidence type="ECO:0000256" key="1">
    <source>
        <dbReference type="ARBA" id="ARBA00023015"/>
    </source>
</evidence>
<dbReference type="Proteomes" id="UP001155840">
    <property type="component" value="Unassembled WGS sequence"/>
</dbReference>
<dbReference type="PROSITE" id="PS01124">
    <property type="entry name" value="HTH_ARAC_FAMILY_2"/>
    <property type="match status" value="1"/>
</dbReference>
<evidence type="ECO:0000256" key="3">
    <source>
        <dbReference type="ARBA" id="ARBA00023163"/>
    </source>
</evidence>
<organism evidence="5 6">
    <name type="scientific">Ferranicluibacter rubi</name>
    <dbReference type="NCBI Taxonomy" id="2715133"/>
    <lineage>
        <taxon>Bacteria</taxon>
        <taxon>Pseudomonadati</taxon>
        <taxon>Pseudomonadota</taxon>
        <taxon>Alphaproteobacteria</taxon>
        <taxon>Hyphomicrobiales</taxon>
        <taxon>Rhizobiaceae</taxon>
        <taxon>Ferranicluibacter</taxon>
    </lineage>
</organism>
<keyword evidence="1" id="KW-0805">Transcription regulation</keyword>
<reference evidence="5" key="1">
    <citation type="submission" date="2020-03" db="EMBL/GenBank/DDBJ databases">
        <title>Ferranicluibacter endophyticum gen. nov., sp. nov., a new genus isolated from Rubus ulmifolius Schott. stem.</title>
        <authorList>
            <person name="Roca-Couso R."/>
            <person name="Flores-Felix J.D."/>
            <person name="Igual J.M."/>
            <person name="Rivas R."/>
        </authorList>
    </citation>
    <scope>NUCLEOTIDE SEQUENCE</scope>
    <source>
        <strain evidence="5">CRRU44</strain>
    </source>
</reference>
<keyword evidence="6" id="KW-1185">Reference proteome</keyword>
<dbReference type="AlphaFoldDB" id="A0AA43ZIY4"/>
<dbReference type="GO" id="GO:0003700">
    <property type="term" value="F:DNA-binding transcription factor activity"/>
    <property type="evidence" value="ECO:0007669"/>
    <property type="project" value="InterPro"/>
</dbReference>
<proteinExistence type="predicted"/>
<evidence type="ECO:0000313" key="5">
    <source>
        <dbReference type="EMBL" id="NHT77813.1"/>
    </source>
</evidence>